<keyword evidence="5" id="KW-1185">Reference proteome</keyword>
<organism evidence="4 5">
    <name type="scientific">Streptomyces carpaticus</name>
    <dbReference type="NCBI Taxonomy" id="285558"/>
    <lineage>
        <taxon>Bacteria</taxon>
        <taxon>Bacillati</taxon>
        <taxon>Actinomycetota</taxon>
        <taxon>Actinomycetes</taxon>
        <taxon>Kitasatosporales</taxon>
        <taxon>Streptomycetaceae</taxon>
        <taxon>Streptomyces</taxon>
    </lineage>
</organism>
<dbReference type="PROSITE" id="PS50893">
    <property type="entry name" value="ABC_TRANSPORTER_2"/>
    <property type="match status" value="1"/>
</dbReference>
<dbReference type="GO" id="GO:0005524">
    <property type="term" value="F:ATP binding"/>
    <property type="evidence" value="ECO:0007669"/>
    <property type="project" value="UniProtKB-KW"/>
</dbReference>
<dbReference type="RefSeq" id="WP_375061817.1">
    <property type="nucleotide sequence ID" value="NZ_JBHGBT010000003.1"/>
</dbReference>
<comment type="caution">
    <text evidence="4">The sequence shown here is derived from an EMBL/GenBank/DDBJ whole genome shotgun (WGS) entry which is preliminary data.</text>
</comment>
<dbReference type="PANTHER" id="PTHR43038:SF7">
    <property type="entry name" value="ABC TRANSPORT SYSTEM ATP-BINDING PROTEIN"/>
    <property type="match status" value="1"/>
</dbReference>
<evidence type="ECO:0000256" key="2">
    <source>
        <dbReference type="ARBA" id="ARBA00022840"/>
    </source>
</evidence>
<gene>
    <name evidence="4" type="ORF">ACE11A_05345</name>
</gene>
<dbReference type="Pfam" id="PF00005">
    <property type="entry name" value="ABC_tran"/>
    <property type="match status" value="1"/>
</dbReference>
<name>A0ABV4ZIG5_9ACTN</name>
<dbReference type="CDD" id="cd03230">
    <property type="entry name" value="ABC_DR_subfamily_A"/>
    <property type="match status" value="1"/>
</dbReference>
<keyword evidence="1" id="KW-0547">Nucleotide-binding</keyword>
<dbReference type="InterPro" id="IPR003439">
    <property type="entry name" value="ABC_transporter-like_ATP-bd"/>
</dbReference>
<dbReference type="InterPro" id="IPR003593">
    <property type="entry name" value="AAA+_ATPase"/>
</dbReference>
<proteinExistence type="predicted"/>
<dbReference type="SUPFAM" id="SSF52540">
    <property type="entry name" value="P-loop containing nucleoside triphosphate hydrolases"/>
    <property type="match status" value="1"/>
</dbReference>
<dbReference type="EMBL" id="JBHGBT010000003">
    <property type="protein sequence ID" value="MFB4193784.1"/>
    <property type="molecule type" value="Genomic_DNA"/>
</dbReference>
<dbReference type="Gene3D" id="3.40.50.300">
    <property type="entry name" value="P-loop containing nucleotide triphosphate hydrolases"/>
    <property type="match status" value="1"/>
</dbReference>
<protein>
    <submittedName>
        <fullName evidence="4">ABC transporter ATP-binding protein</fullName>
    </submittedName>
</protein>
<dbReference type="SMART" id="SM00382">
    <property type="entry name" value="AAA"/>
    <property type="match status" value="1"/>
</dbReference>
<dbReference type="Proteomes" id="UP001577267">
    <property type="component" value="Unassembled WGS sequence"/>
</dbReference>
<dbReference type="InterPro" id="IPR027417">
    <property type="entry name" value="P-loop_NTPase"/>
</dbReference>
<reference evidence="4 5" key="1">
    <citation type="submission" date="2024-09" db="EMBL/GenBank/DDBJ databases">
        <title>Draft genome sequence of multifaceted antimicrobials producing Streptomyces sp. strain FH1.</title>
        <authorList>
            <person name="Hassan F."/>
            <person name="Ali H."/>
            <person name="Hassan N."/>
            <person name="Nawaz A."/>
        </authorList>
    </citation>
    <scope>NUCLEOTIDE SEQUENCE [LARGE SCALE GENOMIC DNA]</scope>
    <source>
        <strain evidence="4 5">FH1</strain>
    </source>
</reference>
<feature type="domain" description="ABC transporter" evidence="3">
    <location>
        <begin position="13"/>
        <end position="216"/>
    </location>
</feature>
<keyword evidence="2 4" id="KW-0067">ATP-binding</keyword>
<evidence type="ECO:0000259" key="3">
    <source>
        <dbReference type="PROSITE" id="PS50893"/>
    </source>
</evidence>
<sequence length="217" mass="24150">MNFSTPVPAGAILRLHDVHKAYGRRPVLRGVSLDVPQGCLLGIVGANGAGKSTLLRILVGQAAADSGTIQCRGRIGYCPQDTVLHPALTVQEHVRFFQAAYRLNDCRRVWELLEQLRFNESPRSRLHTLSGGTRQKLNLAVALMHDPEVLLLDEPYQGFDWETYLCFWEIARGWCERGRTVVVVSHLAHDRERLDVLHRLQDGVLALDHSAVTGSAA</sequence>
<accession>A0ABV4ZIG5</accession>
<evidence type="ECO:0000313" key="5">
    <source>
        <dbReference type="Proteomes" id="UP001577267"/>
    </source>
</evidence>
<evidence type="ECO:0000256" key="1">
    <source>
        <dbReference type="ARBA" id="ARBA00022741"/>
    </source>
</evidence>
<evidence type="ECO:0000313" key="4">
    <source>
        <dbReference type="EMBL" id="MFB4193784.1"/>
    </source>
</evidence>
<dbReference type="PANTHER" id="PTHR43038">
    <property type="entry name" value="ATP-BINDING CASSETTE, SUB-FAMILY H, MEMBER 1"/>
    <property type="match status" value="1"/>
</dbReference>